<gene>
    <name evidence="2" type="ORF">CYLTODRAFT_426053</name>
</gene>
<feature type="compositionally biased region" description="Basic and acidic residues" evidence="1">
    <location>
        <begin position="135"/>
        <end position="147"/>
    </location>
</feature>
<feature type="region of interest" description="Disordered" evidence="1">
    <location>
        <begin position="134"/>
        <end position="155"/>
    </location>
</feature>
<proteinExistence type="predicted"/>
<dbReference type="EMBL" id="KN880691">
    <property type="protein sequence ID" value="KIY63507.1"/>
    <property type="molecule type" value="Genomic_DNA"/>
</dbReference>
<evidence type="ECO:0000313" key="3">
    <source>
        <dbReference type="Proteomes" id="UP000054007"/>
    </source>
</evidence>
<accession>A0A0D7AZ59</accession>
<evidence type="ECO:0000256" key="1">
    <source>
        <dbReference type="SAM" id="MobiDB-lite"/>
    </source>
</evidence>
<sequence length="155" mass="18279">MHHPHHWGHPHHHGFGYYRRWHGRPSRLLWFLVGACTTAVYYKHREAHEGRAAKYWDVCKRHHAREQLEESRLATWRRQLEGQPRRAAPDPEWDAEKARLAAVTRQTQDAFADFSESTLDSLLNTVVSMKQKLIQRREERAREDASRPDTPSSSP</sequence>
<protein>
    <submittedName>
        <fullName evidence="2">Uncharacterized protein</fullName>
    </submittedName>
</protein>
<keyword evidence="3" id="KW-1185">Reference proteome</keyword>
<reference evidence="2 3" key="1">
    <citation type="journal article" date="2015" name="Fungal Genet. Biol.">
        <title>Evolution of novel wood decay mechanisms in Agaricales revealed by the genome sequences of Fistulina hepatica and Cylindrobasidium torrendii.</title>
        <authorList>
            <person name="Floudas D."/>
            <person name="Held B.W."/>
            <person name="Riley R."/>
            <person name="Nagy L.G."/>
            <person name="Koehler G."/>
            <person name="Ransdell A.S."/>
            <person name="Younus H."/>
            <person name="Chow J."/>
            <person name="Chiniquy J."/>
            <person name="Lipzen A."/>
            <person name="Tritt A."/>
            <person name="Sun H."/>
            <person name="Haridas S."/>
            <person name="LaButti K."/>
            <person name="Ohm R.A."/>
            <person name="Kues U."/>
            <person name="Blanchette R.A."/>
            <person name="Grigoriev I.V."/>
            <person name="Minto R.E."/>
            <person name="Hibbett D.S."/>
        </authorList>
    </citation>
    <scope>NUCLEOTIDE SEQUENCE [LARGE SCALE GENOMIC DNA]</scope>
    <source>
        <strain evidence="2 3">FP15055 ss-10</strain>
    </source>
</reference>
<evidence type="ECO:0000313" key="2">
    <source>
        <dbReference type="EMBL" id="KIY63507.1"/>
    </source>
</evidence>
<dbReference type="Proteomes" id="UP000054007">
    <property type="component" value="Unassembled WGS sequence"/>
</dbReference>
<organism evidence="2 3">
    <name type="scientific">Cylindrobasidium torrendii FP15055 ss-10</name>
    <dbReference type="NCBI Taxonomy" id="1314674"/>
    <lineage>
        <taxon>Eukaryota</taxon>
        <taxon>Fungi</taxon>
        <taxon>Dikarya</taxon>
        <taxon>Basidiomycota</taxon>
        <taxon>Agaricomycotina</taxon>
        <taxon>Agaricomycetes</taxon>
        <taxon>Agaricomycetidae</taxon>
        <taxon>Agaricales</taxon>
        <taxon>Marasmiineae</taxon>
        <taxon>Physalacriaceae</taxon>
        <taxon>Cylindrobasidium</taxon>
    </lineage>
</organism>
<dbReference type="AlphaFoldDB" id="A0A0D7AZ59"/>
<name>A0A0D7AZ59_9AGAR</name>
<dbReference type="OrthoDB" id="2960209at2759"/>